<dbReference type="RefSeq" id="WP_209886062.1">
    <property type="nucleotide sequence ID" value="NZ_JAGGMR010000001.1"/>
</dbReference>
<name>A0ABS4QA74_9NOCA</name>
<dbReference type="EMBL" id="JAGGMR010000001">
    <property type="protein sequence ID" value="MBP2188598.1"/>
    <property type="molecule type" value="Genomic_DNA"/>
</dbReference>
<keyword evidence="1" id="KW-0472">Membrane</keyword>
<sequence length="117" mass="11105">MNTIQRLACTVLGAVVAVLLIVGFGGVASAEPPPAPVAAAEAVAPAATPVAACMAPGDSLELRGAIAAVLGSTVGAILGVPVLLFGAIPGAIIGGVVGFMIGSAWYAVDAGQAPQGC</sequence>
<evidence type="ECO:0000313" key="3">
    <source>
        <dbReference type="Proteomes" id="UP001519325"/>
    </source>
</evidence>
<comment type="caution">
    <text evidence="2">The sequence shown here is derived from an EMBL/GenBank/DDBJ whole genome shotgun (WGS) entry which is preliminary data.</text>
</comment>
<protein>
    <submittedName>
        <fullName evidence="2">Uncharacterized membrane protein YgaE (UPF0421/DUF939 family)</fullName>
    </submittedName>
</protein>
<evidence type="ECO:0000313" key="2">
    <source>
        <dbReference type="EMBL" id="MBP2188598.1"/>
    </source>
</evidence>
<feature type="transmembrane region" description="Helical" evidence="1">
    <location>
        <begin position="64"/>
        <end position="84"/>
    </location>
</feature>
<feature type="transmembrane region" description="Helical" evidence="1">
    <location>
        <begin position="91"/>
        <end position="108"/>
    </location>
</feature>
<keyword evidence="1" id="KW-1133">Transmembrane helix</keyword>
<dbReference type="Proteomes" id="UP001519325">
    <property type="component" value="Unassembled WGS sequence"/>
</dbReference>
<proteinExistence type="predicted"/>
<keyword evidence="3" id="KW-1185">Reference proteome</keyword>
<organism evidence="2 3">
    <name type="scientific">Nocardia goodfellowii</name>
    <dbReference type="NCBI Taxonomy" id="882446"/>
    <lineage>
        <taxon>Bacteria</taxon>
        <taxon>Bacillati</taxon>
        <taxon>Actinomycetota</taxon>
        <taxon>Actinomycetes</taxon>
        <taxon>Mycobacteriales</taxon>
        <taxon>Nocardiaceae</taxon>
        <taxon>Nocardia</taxon>
    </lineage>
</organism>
<keyword evidence="1" id="KW-0812">Transmembrane</keyword>
<reference evidence="2 3" key="1">
    <citation type="submission" date="2021-03" db="EMBL/GenBank/DDBJ databases">
        <title>Sequencing the genomes of 1000 actinobacteria strains.</title>
        <authorList>
            <person name="Klenk H.-P."/>
        </authorList>
    </citation>
    <scope>NUCLEOTIDE SEQUENCE [LARGE SCALE GENOMIC DNA]</scope>
    <source>
        <strain evidence="2 3">DSM 45516</strain>
    </source>
</reference>
<accession>A0ABS4QA74</accession>
<gene>
    <name evidence="2" type="ORF">BJ987_001499</name>
</gene>
<evidence type="ECO:0000256" key="1">
    <source>
        <dbReference type="SAM" id="Phobius"/>
    </source>
</evidence>